<proteinExistence type="predicted"/>
<name>A0AAN7Z902_9PEZI</name>
<accession>A0AAN7Z902</accession>
<dbReference type="EMBL" id="JAWHQM010000011">
    <property type="protein sequence ID" value="KAK5629226.1"/>
    <property type="molecule type" value="Genomic_DNA"/>
</dbReference>
<evidence type="ECO:0000313" key="3">
    <source>
        <dbReference type="Proteomes" id="UP001305414"/>
    </source>
</evidence>
<comment type="caution">
    <text evidence="2">The sequence shown here is derived from an EMBL/GenBank/DDBJ whole genome shotgun (WGS) entry which is preliminary data.</text>
</comment>
<gene>
    <name evidence="2" type="ORF">RRF57_004941</name>
</gene>
<organism evidence="2 3">
    <name type="scientific">Xylaria bambusicola</name>
    <dbReference type="NCBI Taxonomy" id="326684"/>
    <lineage>
        <taxon>Eukaryota</taxon>
        <taxon>Fungi</taxon>
        <taxon>Dikarya</taxon>
        <taxon>Ascomycota</taxon>
        <taxon>Pezizomycotina</taxon>
        <taxon>Sordariomycetes</taxon>
        <taxon>Xylariomycetidae</taxon>
        <taxon>Xylariales</taxon>
        <taxon>Xylariaceae</taxon>
        <taxon>Xylaria</taxon>
    </lineage>
</organism>
<dbReference type="AlphaFoldDB" id="A0AAN7Z902"/>
<reference evidence="2 3" key="1">
    <citation type="submission" date="2023-10" db="EMBL/GenBank/DDBJ databases">
        <title>Draft genome sequence of Xylaria bambusicola isolate GMP-LS, the root and basal stem rot pathogen of sugarcane in Indonesia.</title>
        <authorList>
            <person name="Selvaraj P."/>
            <person name="Muralishankar V."/>
            <person name="Muruganantham S."/>
            <person name="Sp S."/>
            <person name="Haryani S."/>
            <person name="Lau K.J.X."/>
            <person name="Naqvi N.I."/>
        </authorList>
    </citation>
    <scope>NUCLEOTIDE SEQUENCE [LARGE SCALE GENOMIC DNA]</scope>
    <source>
        <strain evidence="2">GMP-LS</strain>
    </source>
</reference>
<sequence>MPSTQGEVSLLLRTDRRDDIAAGKKEACTSPYGHGPSWSGGTSHRLSSLLLASALGMSIMGLTCFVESKGQEPIV</sequence>
<feature type="region of interest" description="Disordered" evidence="1">
    <location>
        <begin position="23"/>
        <end position="42"/>
    </location>
</feature>
<evidence type="ECO:0000313" key="2">
    <source>
        <dbReference type="EMBL" id="KAK5629226.1"/>
    </source>
</evidence>
<evidence type="ECO:0000256" key="1">
    <source>
        <dbReference type="SAM" id="MobiDB-lite"/>
    </source>
</evidence>
<keyword evidence="3" id="KW-1185">Reference proteome</keyword>
<dbReference type="Proteomes" id="UP001305414">
    <property type="component" value="Unassembled WGS sequence"/>
</dbReference>
<protein>
    <submittedName>
        <fullName evidence="2">Uncharacterized protein</fullName>
    </submittedName>
</protein>